<dbReference type="InterPro" id="IPR027417">
    <property type="entry name" value="P-loop_NTPase"/>
</dbReference>
<dbReference type="SUPFAM" id="SSF52540">
    <property type="entry name" value="P-loop containing nucleoside triphosphate hydrolases"/>
    <property type="match status" value="1"/>
</dbReference>
<dbReference type="Gene3D" id="3.30.420.240">
    <property type="match status" value="1"/>
</dbReference>
<sequence>MNADAINYYADHPVEFTVDLVGATPDDIQADIMRSIAGNPRTTVRSGHGIGKSALESWLILWFMSTRPFPKIPCTAPTKHQLYDILWAEVAKWLNGSKLKNEIEWTYERVYMKGHPENWFAVPRTATKPDALQGFHADHILYIIDEASGVPDRIFEPVLGALSTPDAKLLMCGNPTNLSGFFFDSHNRNRSMYNGFHVSSAQSPRVDAEFVRMIIEMYGENSDVYRVRVAGEFPKQAADSFIALEWVEKCSKKTTVSKAERIIDIGVDVARYGDDQSVICPLFDRKYQQKPEVYFHNDTMQIAGHVAAMVKRYREKYPKAQIRVKIDCDGLGVGVYDRLREQGLPCILRECHFGGRGGKIRGDDPVEMANSTGIMWGMVRNMLKCGEIEICDDDEQIVQLSDRKYRINSDGEIELERKEEMKKRGLHSPDMADALALAVYEPVGGNFVDVYY</sequence>
<dbReference type="OrthoDB" id="9775154at2"/>
<organism evidence="1 2">
    <name type="scientific">Christensenella hongkongensis</name>
    <dbReference type="NCBI Taxonomy" id="270498"/>
    <lineage>
        <taxon>Bacteria</taxon>
        <taxon>Bacillati</taxon>
        <taxon>Bacillota</taxon>
        <taxon>Clostridia</taxon>
        <taxon>Christensenellales</taxon>
        <taxon>Christensenellaceae</taxon>
        <taxon>Christensenella</taxon>
    </lineage>
</organism>
<proteinExistence type="predicted"/>
<dbReference type="AlphaFoldDB" id="A0A0M2NI11"/>
<protein>
    <submittedName>
        <fullName evidence="1">Putative terminase B protein</fullName>
    </submittedName>
</protein>
<dbReference type="EMBL" id="LAYJ01000063">
    <property type="protein sequence ID" value="KKI51808.1"/>
    <property type="molecule type" value="Genomic_DNA"/>
</dbReference>
<dbReference type="PATRIC" id="fig|270498.16.peg.2375"/>
<evidence type="ECO:0000313" key="2">
    <source>
        <dbReference type="Proteomes" id="UP000034076"/>
    </source>
</evidence>
<gene>
    <name evidence="1" type="ORF">CHK_0693</name>
</gene>
<comment type="caution">
    <text evidence="1">The sequence shown here is derived from an EMBL/GenBank/DDBJ whole genome shotgun (WGS) entry which is preliminary data.</text>
</comment>
<keyword evidence="2" id="KW-1185">Reference proteome</keyword>
<accession>A0A0M2NI11</accession>
<dbReference type="Proteomes" id="UP000034076">
    <property type="component" value="Unassembled WGS sequence"/>
</dbReference>
<dbReference type="Gene3D" id="3.40.50.300">
    <property type="entry name" value="P-loop containing nucleotide triphosphate hydrolases"/>
    <property type="match status" value="1"/>
</dbReference>
<reference evidence="1 2" key="1">
    <citation type="submission" date="2015-04" db="EMBL/GenBank/DDBJ databases">
        <title>Draft genome sequence of bacteremic isolate Catabacter hongkongensis type strain HKU16T.</title>
        <authorList>
            <person name="Lau S.K."/>
            <person name="Teng J.L."/>
            <person name="Huang Y."/>
            <person name="Curreem S.O."/>
            <person name="Tsui S.K."/>
            <person name="Woo P.C."/>
        </authorList>
    </citation>
    <scope>NUCLEOTIDE SEQUENCE [LARGE SCALE GENOMIC DNA]</scope>
    <source>
        <strain evidence="1 2">HKU16</strain>
    </source>
</reference>
<name>A0A0M2NI11_9FIRM</name>
<dbReference type="RefSeq" id="WP_046442640.1">
    <property type="nucleotide sequence ID" value="NZ_LAYJ01000063.1"/>
</dbReference>
<dbReference type="STRING" id="270498.CHK_0693"/>
<evidence type="ECO:0000313" key="1">
    <source>
        <dbReference type="EMBL" id="KKI51808.1"/>
    </source>
</evidence>